<comment type="similarity">
    <text evidence="1 2">Belongs to the aldose epimerase family.</text>
</comment>
<dbReference type="EMBL" id="JABACJ020000003">
    <property type="protein sequence ID" value="MBU3875152.1"/>
    <property type="molecule type" value="Genomic_DNA"/>
</dbReference>
<gene>
    <name evidence="3" type="ORF">HGO97_004900</name>
</gene>
<keyword evidence="2" id="KW-0119">Carbohydrate metabolism</keyword>
<dbReference type="RefSeq" id="WP_216239990.1">
    <property type="nucleotide sequence ID" value="NZ_JABACJ020000003.1"/>
</dbReference>
<reference evidence="3 4" key="1">
    <citation type="submission" date="2021-06" db="EMBL/GenBank/DDBJ databases">
        <title>Faecalicatena sp. nov. isolated from porcine feces.</title>
        <authorList>
            <person name="Oh B.S."/>
            <person name="Lee J.H."/>
        </authorList>
    </citation>
    <scope>NUCLEOTIDE SEQUENCE [LARGE SCALE GENOMIC DNA]</scope>
    <source>
        <strain evidence="3 4">AGMB00832</strain>
    </source>
</reference>
<keyword evidence="4" id="KW-1185">Reference proteome</keyword>
<dbReference type="PANTHER" id="PTHR10091">
    <property type="entry name" value="ALDOSE-1-EPIMERASE"/>
    <property type="match status" value="1"/>
</dbReference>
<dbReference type="InterPro" id="IPR015443">
    <property type="entry name" value="Aldose_1-epimerase"/>
</dbReference>
<dbReference type="PIRSF" id="PIRSF005096">
    <property type="entry name" value="GALM"/>
    <property type="match status" value="1"/>
</dbReference>
<evidence type="ECO:0000256" key="2">
    <source>
        <dbReference type="PIRNR" id="PIRNR005096"/>
    </source>
</evidence>
<dbReference type="Proteomes" id="UP000723714">
    <property type="component" value="Unassembled WGS sequence"/>
</dbReference>
<dbReference type="NCBIfam" id="NF008277">
    <property type="entry name" value="PRK11055.1"/>
    <property type="match status" value="1"/>
</dbReference>
<accession>A0ABS6D0N8</accession>
<organism evidence="3 4">
    <name type="scientific">Faecalicatena faecalis</name>
    <dbReference type="NCBI Taxonomy" id="2726362"/>
    <lineage>
        <taxon>Bacteria</taxon>
        <taxon>Bacillati</taxon>
        <taxon>Bacillota</taxon>
        <taxon>Clostridia</taxon>
        <taxon>Lachnospirales</taxon>
        <taxon>Lachnospiraceae</taxon>
        <taxon>Faecalicatena</taxon>
    </lineage>
</organism>
<protein>
    <recommendedName>
        <fullName evidence="2">Aldose 1-epimerase</fullName>
        <ecNumber evidence="2">5.1.3.3</ecNumber>
    </recommendedName>
</protein>
<evidence type="ECO:0000313" key="4">
    <source>
        <dbReference type="Proteomes" id="UP000723714"/>
    </source>
</evidence>
<comment type="caution">
    <text evidence="3">The sequence shown here is derived from an EMBL/GenBank/DDBJ whole genome shotgun (WGS) entry which is preliminary data.</text>
</comment>
<keyword evidence="2" id="KW-0413">Isomerase</keyword>
<sequence>MKQCSFGKTENGFETQLYILENIQGMEVGVTDYGARLVYVNVADRYGVYRDVVLGYNSVREYEKDRYCFGATIGRNANRIKLAEFRLNGKKYHLTKNEYENNNHSGPNGYEHRIWQVESVNNQSIRFSLVSPHLDQGFPGEFRISVTYLLTEENEIIIHFQGMSDQDTIVNMTHHSYFNLAGHASGDILGQYLQINAEKYSPVQDFQFIPTGEMVNVSNTPMDFRRFKKIGQDINSEFPQLRIAGDYNHNFILDKEEDTVGVLGEAYCQESGILMRVKSNLPAVQLYTGRFIQDITGRGGSRYSSRSGFCLEAQYTPNAVNEENVKKPILKAGDVYDKIISYQFQVKI</sequence>
<name>A0ABS6D0N8_9FIRM</name>
<evidence type="ECO:0000256" key="1">
    <source>
        <dbReference type="ARBA" id="ARBA00006206"/>
    </source>
</evidence>
<dbReference type="PANTHER" id="PTHR10091:SF0">
    <property type="entry name" value="GALACTOSE MUTAROTASE"/>
    <property type="match status" value="1"/>
</dbReference>
<comment type="catalytic activity">
    <reaction evidence="2">
        <text>alpha-D-glucose = beta-D-glucose</text>
        <dbReference type="Rhea" id="RHEA:10264"/>
        <dbReference type="ChEBI" id="CHEBI:15903"/>
        <dbReference type="ChEBI" id="CHEBI:17925"/>
        <dbReference type="EC" id="5.1.3.3"/>
    </reaction>
</comment>
<dbReference type="CDD" id="cd09019">
    <property type="entry name" value="galactose_mutarotase_like"/>
    <property type="match status" value="1"/>
</dbReference>
<dbReference type="InterPro" id="IPR008183">
    <property type="entry name" value="Aldose_1/G6P_1-epimerase"/>
</dbReference>
<evidence type="ECO:0000313" key="3">
    <source>
        <dbReference type="EMBL" id="MBU3875152.1"/>
    </source>
</evidence>
<dbReference type="Pfam" id="PF01263">
    <property type="entry name" value="Aldose_epim"/>
    <property type="match status" value="1"/>
</dbReference>
<proteinExistence type="inferred from homology"/>
<dbReference type="InterPro" id="IPR047215">
    <property type="entry name" value="Galactose_mutarotase-like"/>
</dbReference>
<dbReference type="EC" id="5.1.3.3" evidence="2"/>
<comment type="pathway">
    <text evidence="2">Carbohydrate metabolism; hexose metabolism.</text>
</comment>